<dbReference type="GO" id="GO:0009295">
    <property type="term" value="C:nucleoid"/>
    <property type="evidence" value="ECO:0007669"/>
    <property type="project" value="TreeGrafter"/>
</dbReference>
<sequence length="159" mass="18075">MNSVELVGRLTKDPILNRTKNDKSVVNFTIAVDKGFGKKEADFFPIVVWGKQAESLAKFKKKGDRISVKGKLSNKNYDKDGVKYFISEIIANNIQFLDNAKRNISEGSRENENSFEESNIYDSNEVTSNIQEDDDPFKSFDISNKNPFVGCNNLTDFTW</sequence>
<dbReference type="Pfam" id="PF00436">
    <property type="entry name" value="SSB"/>
    <property type="match status" value="1"/>
</dbReference>
<evidence type="ECO:0000313" key="5">
    <source>
        <dbReference type="Proteomes" id="UP000472355"/>
    </source>
</evidence>
<evidence type="ECO:0000256" key="1">
    <source>
        <dbReference type="ARBA" id="ARBA00023125"/>
    </source>
</evidence>
<evidence type="ECO:0000313" key="4">
    <source>
        <dbReference type="EMBL" id="NFA43482.1"/>
    </source>
</evidence>
<comment type="caution">
    <text evidence="2">Lacks conserved residue(s) required for the propagation of feature annotation.</text>
</comment>
<dbReference type="PANTHER" id="PTHR10302:SF27">
    <property type="entry name" value="SINGLE-STRANDED DNA-BINDING PROTEIN"/>
    <property type="match status" value="1"/>
</dbReference>
<evidence type="ECO:0000256" key="3">
    <source>
        <dbReference type="PIRNR" id="PIRNR002070"/>
    </source>
</evidence>
<dbReference type="Proteomes" id="UP000472355">
    <property type="component" value="Unassembled WGS sequence"/>
</dbReference>
<comment type="caution">
    <text evidence="4">The sequence shown here is derived from an EMBL/GenBank/DDBJ whole genome shotgun (WGS) entry which is preliminary data.</text>
</comment>
<dbReference type="NCBIfam" id="TIGR00621">
    <property type="entry name" value="ssb"/>
    <property type="match status" value="1"/>
</dbReference>
<dbReference type="PROSITE" id="PS50935">
    <property type="entry name" value="SSB"/>
    <property type="match status" value="1"/>
</dbReference>
<dbReference type="InterPro" id="IPR000424">
    <property type="entry name" value="Primosome_PriB/ssb"/>
</dbReference>
<dbReference type="InterPro" id="IPR011344">
    <property type="entry name" value="ssDNA-bd"/>
</dbReference>
<dbReference type="GO" id="GO:0003697">
    <property type="term" value="F:single-stranded DNA binding"/>
    <property type="evidence" value="ECO:0007669"/>
    <property type="project" value="UniProtKB-UniRule"/>
</dbReference>
<dbReference type="InterPro" id="IPR012340">
    <property type="entry name" value="NA-bd_OB-fold"/>
</dbReference>
<dbReference type="PIRSF" id="PIRSF002070">
    <property type="entry name" value="SSB"/>
    <property type="match status" value="1"/>
</dbReference>
<dbReference type="AlphaFoldDB" id="A0A6M0SQA1"/>
<dbReference type="HAMAP" id="MF_00984">
    <property type="entry name" value="SSB"/>
    <property type="match status" value="1"/>
</dbReference>
<protein>
    <recommendedName>
        <fullName evidence="2 3">Single-stranded DNA-binding protein</fullName>
        <shortName evidence="2">SSB</shortName>
    </recommendedName>
</protein>
<keyword evidence="1 2" id="KW-0238">DNA-binding</keyword>
<name>A0A6M0SQA1_CLOBO</name>
<accession>A0A6M0SQA1</accession>
<evidence type="ECO:0000256" key="2">
    <source>
        <dbReference type="HAMAP-Rule" id="MF_00984"/>
    </source>
</evidence>
<dbReference type="SUPFAM" id="SSF50249">
    <property type="entry name" value="Nucleic acid-binding proteins"/>
    <property type="match status" value="1"/>
</dbReference>
<dbReference type="CDD" id="cd04496">
    <property type="entry name" value="SSB_OBF"/>
    <property type="match status" value="1"/>
</dbReference>
<dbReference type="Gene3D" id="2.40.50.140">
    <property type="entry name" value="Nucleic acid-binding proteins"/>
    <property type="match status" value="1"/>
</dbReference>
<comment type="subunit">
    <text evidence="2">Homotetramer.</text>
</comment>
<organism evidence="4 5">
    <name type="scientific">Clostridium botulinum</name>
    <dbReference type="NCBI Taxonomy" id="1491"/>
    <lineage>
        <taxon>Bacteria</taxon>
        <taxon>Bacillati</taxon>
        <taxon>Bacillota</taxon>
        <taxon>Clostridia</taxon>
        <taxon>Eubacteriales</taxon>
        <taxon>Clostridiaceae</taxon>
        <taxon>Clostridium</taxon>
    </lineage>
</organism>
<proteinExistence type="inferred from homology"/>
<gene>
    <name evidence="4" type="primary">ssb</name>
    <name evidence="4" type="ORF">EXM65_13075</name>
</gene>
<dbReference type="EMBL" id="SGKU01000039">
    <property type="protein sequence ID" value="NFA43482.1"/>
    <property type="molecule type" value="Genomic_DNA"/>
</dbReference>
<dbReference type="PANTHER" id="PTHR10302">
    <property type="entry name" value="SINGLE-STRANDED DNA-BINDING PROTEIN"/>
    <property type="match status" value="1"/>
</dbReference>
<reference evidence="4 5" key="1">
    <citation type="submission" date="2019-02" db="EMBL/GenBank/DDBJ databases">
        <title>Genome sequencing of Clostridium botulinum clinical isolates.</title>
        <authorList>
            <person name="Brunt J."/>
            <person name="Van Vliet A.H.M."/>
            <person name="Stringer S.C."/>
            <person name="Grant K.A."/>
            <person name="Carter A.C."/>
            <person name="Peck M.W."/>
        </authorList>
    </citation>
    <scope>NUCLEOTIDE SEQUENCE [LARGE SCALE GENOMIC DNA]</scope>
    <source>
        <strain evidence="4 5">H113700579</strain>
    </source>
</reference>
<dbReference type="GO" id="GO:0006260">
    <property type="term" value="P:DNA replication"/>
    <property type="evidence" value="ECO:0007669"/>
    <property type="project" value="InterPro"/>
</dbReference>